<name>A0A2X3D2T6_KLEPN</name>
<evidence type="ECO:0000313" key="2">
    <source>
        <dbReference type="Proteomes" id="UP000250675"/>
    </source>
</evidence>
<organism evidence="1 2">
    <name type="scientific">Klebsiella pneumoniae</name>
    <dbReference type="NCBI Taxonomy" id="573"/>
    <lineage>
        <taxon>Bacteria</taxon>
        <taxon>Pseudomonadati</taxon>
        <taxon>Pseudomonadota</taxon>
        <taxon>Gammaproteobacteria</taxon>
        <taxon>Enterobacterales</taxon>
        <taxon>Enterobacteriaceae</taxon>
        <taxon>Klebsiella/Raoultella group</taxon>
        <taxon>Klebsiella</taxon>
        <taxon>Klebsiella pneumoniae complex</taxon>
    </lineage>
</organism>
<dbReference type="Proteomes" id="UP000250675">
    <property type="component" value="Unassembled WGS sequence"/>
</dbReference>
<accession>A0A2X3D2T6</accession>
<evidence type="ECO:0000313" key="1">
    <source>
        <dbReference type="EMBL" id="SQC23558.1"/>
    </source>
</evidence>
<sequence length="261" mass="28352">MCLLAPYQWGAPCADTLPAEHPAGTPIRFYRDAIESDGQEYLGGESVDVRLLTRTGTETLAANLAPVGNITMAQRQYRPYLPGNIRVNGVPYPAEVAPAAGYTLTFAHRDRVLQADRLIDCTEASIGPEPGSKYSVALVRQDTSETVWTQVSDGNTVKLPYHSDGVDAAVHILTLSTNRSGTESLYRYQATLPAGRYIPVPPPVSVTIPALEIITGSDWQARNASGYHHRRGTGVYCIGRGGGSYRWRSTGVRRAWTVHPG</sequence>
<proteinExistence type="predicted"/>
<reference evidence="1 2" key="1">
    <citation type="submission" date="2018-06" db="EMBL/GenBank/DDBJ databases">
        <authorList>
            <consortium name="Pathogen Informatics"/>
            <person name="Doyle S."/>
        </authorList>
    </citation>
    <scope>NUCLEOTIDE SEQUENCE [LARGE SCALE GENOMIC DNA]</scope>
    <source>
        <strain evidence="1 2">NCTC9645</strain>
    </source>
</reference>
<dbReference type="EMBL" id="UASO01000004">
    <property type="protein sequence ID" value="SQC23558.1"/>
    <property type="molecule type" value="Genomic_DNA"/>
</dbReference>
<protein>
    <submittedName>
        <fullName evidence="1">Uncharacterized protein</fullName>
    </submittedName>
</protein>
<dbReference type="AlphaFoldDB" id="A0A2X3D2T6"/>
<gene>
    <name evidence="1" type="ORF">NCTC9645_03612</name>
</gene>